<organism evidence="2 3">
    <name type="scientific">Pedobacter psychrotolerans</name>
    <dbReference type="NCBI Taxonomy" id="1843235"/>
    <lineage>
        <taxon>Bacteria</taxon>
        <taxon>Pseudomonadati</taxon>
        <taxon>Bacteroidota</taxon>
        <taxon>Sphingobacteriia</taxon>
        <taxon>Sphingobacteriales</taxon>
        <taxon>Sphingobacteriaceae</taxon>
        <taxon>Pedobacter</taxon>
    </lineage>
</organism>
<dbReference type="Pfam" id="PF10988">
    <property type="entry name" value="DUF2807"/>
    <property type="match status" value="1"/>
</dbReference>
<dbReference type="Proteomes" id="UP000622648">
    <property type="component" value="Unassembled WGS sequence"/>
</dbReference>
<evidence type="ECO:0000313" key="2">
    <source>
        <dbReference type="EMBL" id="GGE45972.1"/>
    </source>
</evidence>
<evidence type="ECO:0000259" key="1">
    <source>
        <dbReference type="Pfam" id="PF10988"/>
    </source>
</evidence>
<dbReference type="InterPro" id="IPR021255">
    <property type="entry name" value="DUF2807"/>
</dbReference>
<name>A0ABQ1SPM2_9SPHI</name>
<protein>
    <recommendedName>
        <fullName evidence="1">Putative auto-transporter adhesin head GIN domain-containing protein</fullName>
    </recommendedName>
</protein>
<keyword evidence="3" id="KW-1185">Reference proteome</keyword>
<accession>A0ABQ1SPM2</accession>
<sequence>MQLIWSDGVLLSKKQKKKLKYKDMKTLTKTLFAAALTAVVFTSSAISTFAAEPIVSETKTSKLSTVNRIWVSGNVKIVLTQGEKQNITGTENYSTAKTSISTDGKTLFINSEETNQVTLNITLKDLERIEAYGQSVVVTSNNFDVKNLQLFISQSATARIKTTTASLYTVVKEDAVLKLNGTAGNSTMIASNMKNVKLADFASLKSASYASEAIMHADQSAMLSK</sequence>
<proteinExistence type="predicted"/>
<gene>
    <name evidence="2" type="ORF">GCM10011413_10170</name>
</gene>
<dbReference type="Gene3D" id="2.160.20.120">
    <property type="match status" value="1"/>
</dbReference>
<dbReference type="EMBL" id="BMJO01000002">
    <property type="protein sequence ID" value="GGE45972.1"/>
    <property type="molecule type" value="Genomic_DNA"/>
</dbReference>
<reference evidence="3" key="1">
    <citation type="journal article" date="2019" name="Int. J. Syst. Evol. Microbiol.">
        <title>The Global Catalogue of Microorganisms (GCM) 10K type strain sequencing project: providing services to taxonomists for standard genome sequencing and annotation.</title>
        <authorList>
            <consortium name="The Broad Institute Genomics Platform"/>
            <consortium name="The Broad Institute Genome Sequencing Center for Infectious Disease"/>
            <person name="Wu L."/>
            <person name="Ma J."/>
        </authorList>
    </citation>
    <scope>NUCLEOTIDE SEQUENCE [LARGE SCALE GENOMIC DNA]</scope>
    <source>
        <strain evidence="3">CGMCC 1.15644</strain>
    </source>
</reference>
<comment type="caution">
    <text evidence="2">The sequence shown here is derived from an EMBL/GenBank/DDBJ whole genome shotgun (WGS) entry which is preliminary data.</text>
</comment>
<evidence type="ECO:0000313" key="3">
    <source>
        <dbReference type="Proteomes" id="UP000622648"/>
    </source>
</evidence>
<feature type="domain" description="Putative auto-transporter adhesin head GIN" evidence="1">
    <location>
        <begin position="68"/>
        <end position="201"/>
    </location>
</feature>